<accession>A0A9Q1H5K4</accession>
<dbReference type="EMBL" id="JAIZAY010000011">
    <property type="protein sequence ID" value="KAJ8033270.1"/>
    <property type="molecule type" value="Genomic_DNA"/>
</dbReference>
<reference evidence="1" key="1">
    <citation type="submission" date="2021-10" db="EMBL/GenBank/DDBJ databases">
        <title>Tropical sea cucumber genome reveals ecological adaptation and Cuvierian tubules defense mechanism.</title>
        <authorList>
            <person name="Chen T."/>
        </authorList>
    </citation>
    <scope>NUCLEOTIDE SEQUENCE</scope>
    <source>
        <strain evidence="1">Nanhai2018</strain>
        <tissue evidence="1">Muscle</tissue>
    </source>
</reference>
<evidence type="ECO:0000313" key="1">
    <source>
        <dbReference type="EMBL" id="KAJ8033270.1"/>
    </source>
</evidence>
<comment type="caution">
    <text evidence="1">The sequence shown here is derived from an EMBL/GenBank/DDBJ whole genome shotgun (WGS) entry which is preliminary data.</text>
</comment>
<dbReference type="AlphaFoldDB" id="A0A9Q1H5K4"/>
<dbReference type="Proteomes" id="UP001152320">
    <property type="component" value="Chromosome 11"/>
</dbReference>
<sequence length="73" mass="8417">MSHLESNSILTPYQHGFHKHRSTVTQLLLTYSIMTLRPPLIIVPRSTASCWTSQKPLTRYLTSIFFTNCGFMD</sequence>
<organism evidence="1 2">
    <name type="scientific">Holothuria leucospilota</name>
    <name type="common">Black long sea cucumber</name>
    <name type="synonym">Mertensiothuria leucospilota</name>
    <dbReference type="NCBI Taxonomy" id="206669"/>
    <lineage>
        <taxon>Eukaryota</taxon>
        <taxon>Metazoa</taxon>
        <taxon>Echinodermata</taxon>
        <taxon>Eleutherozoa</taxon>
        <taxon>Echinozoa</taxon>
        <taxon>Holothuroidea</taxon>
        <taxon>Aspidochirotacea</taxon>
        <taxon>Aspidochirotida</taxon>
        <taxon>Holothuriidae</taxon>
        <taxon>Holothuria</taxon>
    </lineage>
</organism>
<name>A0A9Q1H5K4_HOLLE</name>
<proteinExistence type="predicted"/>
<keyword evidence="2" id="KW-1185">Reference proteome</keyword>
<evidence type="ECO:0000313" key="2">
    <source>
        <dbReference type="Proteomes" id="UP001152320"/>
    </source>
</evidence>
<gene>
    <name evidence="1" type="ORF">HOLleu_23453</name>
</gene>
<protein>
    <submittedName>
        <fullName evidence="1">Uncharacterized protein</fullName>
    </submittedName>
</protein>